<comment type="caution">
    <text evidence="2">The sequence shown here is derived from an EMBL/GenBank/DDBJ whole genome shotgun (WGS) entry which is preliminary data.</text>
</comment>
<dbReference type="Gene3D" id="2.170.270.10">
    <property type="entry name" value="SET domain"/>
    <property type="match status" value="1"/>
</dbReference>
<organism evidence="2 3">
    <name type="scientific">Araneus ventricosus</name>
    <name type="common">Orbweaver spider</name>
    <name type="synonym">Epeira ventricosa</name>
    <dbReference type="NCBI Taxonomy" id="182803"/>
    <lineage>
        <taxon>Eukaryota</taxon>
        <taxon>Metazoa</taxon>
        <taxon>Ecdysozoa</taxon>
        <taxon>Arthropoda</taxon>
        <taxon>Chelicerata</taxon>
        <taxon>Arachnida</taxon>
        <taxon>Araneae</taxon>
        <taxon>Araneomorphae</taxon>
        <taxon>Entelegynae</taxon>
        <taxon>Araneoidea</taxon>
        <taxon>Araneidae</taxon>
        <taxon>Araneus</taxon>
    </lineage>
</organism>
<feature type="region of interest" description="Disordered" evidence="1">
    <location>
        <begin position="1"/>
        <end position="55"/>
    </location>
</feature>
<proteinExistence type="predicted"/>
<sequence>MGNNRQYTSINEPRDTSRTYGITPKVPEFMMTKFKRPRNKTTDGQPKGNEDSRADFKLFAVPNPAPSKRMISNRGAGATSDISIVMETNSPSSETMTSTFITFRAVKPKEFGNKIFKSAETALKILENLFQCMEMNNMFGDMVENLTEPDCSKTCDICEKEYKGSCPVHGAMLQVLDTQVPKGEPGRAQRTLPHFFSVGISSLPKAGVCVDGDDTRCGDGFWTFRGKHP</sequence>
<feature type="compositionally biased region" description="Polar residues" evidence="1">
    <location>
        <begin position="1"/>
        <end position="11"/>
    </location>
</feature>
<dbReference type="InterPro" id="IPR046341">
    <property type="entry name" value="SET_dom_sf"/>
</dbReference>
<reference evidence="2 3" key="1">
    <citation type="journal article" date="2019" name="Sci. Rep.">
        <title>Orb-weaving spider Araneus ventricosus genome elucidates the spidroin gene catalogue.</title>
        <authorList>
            <person name="Kono N."/>
            <person name="Nakamura H."/>
            <person name="Ohtoshi R."/>
            <person name="Moran D.A.P."/>
            <person name="Shinohara A."/>
            <person name="Yoshida Y."/>
            <person name="Fujiwara M."/>
            <person name="Mori M."/>
            <person name="Tomita M."/>
            <person name="Arakawa K."/>
        </authorList>
    </citation>
    <scope>NUCLEOTIDE SEQUENCE [LARGE SCALE GENOMIC DNA]</scope>
</reference>
<dbReference type="AlphaFoldDB" id="A0A4Y2S6Y4"/>
<protein>
    <submittedName>
        <fullName evidence="2">Uncharacterized protein</fullName>
    </submittedName>
</protein>
<evidence type="ECO:0000256" key="1">
    <source>
        <dbReference type="SAM" id="MobiDB-lite"/>
    </source>
</evidence>
<accession>A0A4Y2S6Y4</accession>
<gene>
    <name evidence="2" type="ORF">AVEN_144540_2</name>
</gene>
<name>A0A4Y2S6Y4_ARAVE</name>
<evidence type="ECO:0000313" key="3">
    <source>
        <dbReference type="Proteomes" id="UP000499080"/>
    </source>
</evidence>
<dbReference type="EMBL" id="BGPR01020071">
    <property type="protein sequence ID" value="GBN83731.1"/>
    <property type="molecule type" value="Genomic_DNA"/>
</dbReference>
<keyword evidence="3" id="KW-1185">Reference proteome</keyword>
<dbReference type="Proteomes" id="UP000499080">
    <property type="component" value="Unassembled WGS sequence"/>
</dbReference>
<evidence type="ECO:0000313" key="2">
    <source>
        <dbReference type="EMBL" id="GBN83731.1"/>
    </source>
</evidence>